<name>A0A2W5SY27_ANCNO</name>
<evidence type="ECO:0000259" key="1">
    <source>
        <dbReference type="PROSITE" id="PS51708"/>
    </source>
</evidence>
<reference evidence="2 3" key="1">
    <citation type="submission" date="2017-08" db="EMBL/GenBank/DDBJ databases">
        <title>Infants hospitalized years apart are colonized by the same room-sourced microbial strains.</title>
        <authorList>
            <person name="Brooks B."/>
            <person name="Olm M.R."/>
            <person name="Firek B.A."/>
            <person name="Baker R."/>
            <person name="Thomas B.C."/>
            <person name="Morowitz M.J."/>
            <person name="Banfield J.F."/>
        </authorList>
    </citation>
    <scope>NUCLEOTIDE SEQUENCE [LARGE SCALE GENOMIC DNA]</scope>
    <source>
        <strain evidence="2">S2_005_001_R2_27</strain>
    </source>
</reference>
<evidence type="ECO:0000313" key="3">
    <source>
        <dbReference type="Proteomes" id="UP000248887"/>
    </source>
</evidence>
<proteinExistence type="predicted"/>
<comment type="caution">
    <text evidence="2">The sequence shown here is derived from an EMBL/GenBank/DDBJ whole genome shotgun (WGS) entry which is preliminary data.</text>
</comment>
<accession>A0A2W5SY27</accession>
<dbReference type="Proteomes" id="UP000248887">
    <property type="component" value="Unassembled WGS sequence"/>
</dbReference>
<evidence type="ECO:0000313" key="2">
    <source>
        <dbReference type="EMBL" id="PZQ84183.1"/>
    </source>
</evidence>
<dbReference type="EMBL" id="QFQD01000012">
    <property type="protein sequence ID" value="PZQ84183.1"/>
    <property type="molecule type" value="Genomic_DNA"/>
</dbReference>
<organism evidence="2 3">
    <name type="scientific">Ancylobacter novellus</name>
    <name type="common">Thiobacillus novellus</name>
    <dbReference type="NCBI Taxonomy" id="921"/>
    <lineage>
        <taxon>Bacteria</taxon>
        <taxon>Pseudomonadati</taxon>
        <taxon>Pseudomonadota</taxon>
        <taxon>Alphaproteobacteria</taxon>
        <taxon>Hyphomicrobiales</taxon>
        <taxon>Xanthobacteraceae</taxon>
        <taxon>Ancylobacter</taxon>
    </lineage>
</organism>
<dbReference type="PROSITE" id="PS51708">
    <property type="entry name" value="CHAD"/>
    <property type="match status" value="1"/>
</dbReference>
<dbReference type="PANTHER" id="PTHR39339">
    <property type="entry name" value="SLR1444 PROTEIN"/>
    <property type="match status" value="1"/>
</dbReference>
<feature type="domain" description="CHAD" evidence="1">
    <location>
        <begin position="15"/>
        <end position="293"/>
    </location>
</feature>
<sequence>MPETVHGGSAAAVANEPPLRATLDPLGEALMEAAGEAKAALALADPVTAVHELRKAFKRLRALLRLVRRETSGREDAVTARALRRQLGEGARRLSGARDIAARREAMDDLVAKGLLTPALRRTAGRALLGKGQEAGDAGLATHREELAALIAASEDAASRLNGSNTIPRLLRVMAEEYTLARKLGRKAHPDEPESLHDLRKAVVAHRYQMALVTTAWPAVGRVWEVELQRLREKLGKFQDLAVLLEPLAQEVPEGHAAPGWSAPLAEAARARQLKLVASALRLHARLFAEKPGAFRRRLAAYFDPVSVRE</sequence>
<dbReference type="InterPro" id="IPR007899">
    <property type="entry name" value="CHAD_dom"/>
</dbReference>
<gene>
    <name evidence="2" type="ORF">DI549_05425</name>
</gene>
<dbReference type="InterPro" id="IPR038186">
    <property type="entry name" value="CHAD_dom_sf"/>
</dbReference>
<dbReference type="Gene3D" id="1.40.20.10">
    <property type="entry name" value="CHAD domain"/>
    <property type="match status" value="1"/>
</dbReference>
<dbReference type="Pfam" id="PF05235">
    <property type="entry name" value="CHAD"/>
    <property type="match status" value="1"/>
</dbReference>
<dbReference type="AlphaFoldDB" id="A0A2W5SY27"/>
<protein>
    <submittedName>
        <fullName evidence="2">CHAD domain-containing protein</fullName>
    </submittedName>
</protein>
<dbReference type="PANTHER" id="PTHR39339:SF1">
    <property type="entry name" value="CHAD DOMAIN-CONTAINING PROTEIN"/>
    <property type="match status" value="1"/>
</dbReference>
<dbReference type="SMART" id="SM00880">
    <property type="entry name" value="CHAD"/>
    <property type="match status" value="1"/>
</dbReference>